<organism evidence="1 2">
    <name type="scientific">Estrella lausannensis</name>
    <dbReference type="NCBI Taxonomy" id="483423"/>
    <lineage>
        <taxon>Bacteria</taxon>
        <taxon>Pseudomonadati</taxon>
        <taxon>Chlamydiota</taxon>
        <taxon>Chlamydiia</taxon>
        <taxon>Parachlamydiales</taxon>
        <taxon>Candidatus Criblamydiaceae</taxon>
        <taxon>Estrella</taxon>
    </lineage>
</organism>
<gene>
    <name evidence="1" type="ORF">ELAC_1694</name>
</gene>
<dbReference type="AlphaFoldDB" id="A0A0H5DQT4"/>
<evidence type="ECO:0000313" key="2">
    <source>
        <dbReference type="Proteomes" id="UP000220251"/>
    </source>
</evidence>
<accession>A0A0H5DQT4</accession>
<dbReference type="EMBL" id="CWGJ01000025">
    <property type="protein sequence ID" value="CRX39021.1"/>
    <property type="molecule type" value="Genomic_DNA"/>
</dbReference>
<dbReference type="Proteomes" id="UP000220251">
    <property type="component" value="Unassembled WGS sequence"/>
</dbReference>
<evidence type="ECO:0000313" key="1">
    <source>
        <dbReference type="EMBL" id="CRX39021.1"/>
    </source>
</evidence>
<sequence length="246" mass="28626">MTDLNAEYIYVQVCYAKKWRELGLLSFEEALRVKTCVFKLLFGGSAKAEPIPAEWSAIAKELEKEDPWKAAAAVVQLKKSGMLAPPKKSGRKYSRYFGPFRYSYEADRQELSIHFTIKGDGEGVIHWREGKDDLTALFKEVKEKLPDAKVLKVESTLMFNTFWKRMCPPEFFQRFIPATEDDSILRRETPWSQFIDFQGRPKKKTIQEFLTNLSHARNSVDLSEAFPILPRRSYLELDVIYRFYGV</sequence>
<reference evidence="2" key="1">
    <citation type="submission" date="2015-06" db="EMBL/GenBank/DDBJ databases">
        <authorList>
            <person name="Bertelli C."/>
        </authorList>
    </citation>
    <scope>NUCLEOTIDE SEQUENCE [LARGE SCALE GENOMIC DNA]</scope>
    <source>
        <strain evidence="2">CRIB-30</strain>
    </source>
</reference>
<protein>
    <submittedName>
        <fullName evidence="1">Uncharacterized protein</fullName>
    </submittedName>
</protein>
<proteinExistence type="predicted"/>
<keyword evidence="2" id="KW-1185">Reference proteome</keyword>
<name>A0A0H5DQT4_9BACT</name>
<dbReference type="RefSeq" id="WP_098038878.1">
    <property type="nucleotide sequence ID" value="NZ_CWGJ01000025.1"/>
</dbReference>